<dbReference type="Proteomes" id="UP001234581">
    <property type="component" value="Unassembled WGS sequence"/>
</dbReference>
<dbReference type="PANTHER" id="PTHR37984">
    <property type="entry name" value="PROTEIN CBG26694"/>
    <property type="match status" value="1"/>
</dbReference>
<feature type="domain" description="Integrase catalytic" evidence="1">
    <location>
        <begin position="1"/>
        <end position="71"/>
    </location>
</feature>
<sequence>MVDVCTRYCVLRPLPNKQSDTIVKTLIQVFGDYGFPRYLQSDNGTEFVNQLVEKLAQATGFDHRLATPYHP</sequence>
<comment type="caution">
    <text evidence="2">The sequence shown here is derived from an EMBL/GenBank/DDBJ whole genome shotgun (WGS) entry which is preliminary data.</text>
</comment>
<dbReference type="GeneID" id="83219861"/>
<dbReference type="RefSeq" id="XP_058336826.1">
    <property type="nucleotide sequence ID" value="XM_058492417.1"/>
</dbReference>
<gene>
    <name evidence="2" type="ORF">O0I10_012520</name>
</gene>
<dbReference type="PROSITE" id="PS50994">
    <property type="entry name" value="INTEGRASE"/>
    <property type="match status" value="1"/>
</dbReference>
<dbReference type="GO" id="GO:0005634">
    <property type="term" value="C:nucleus"/>
    <property type="evidence" value="ECO:0007669"/>
    <property type="project" value="UniProtKB-ARBA"/>
</dbReference>
<dbReference type="InterPro" id="IPR036397">
    <property type="entry name" value="RNaseH_sf"/>
</dbReference>
<dbReference type="GO" id="GO:0015074">
    <property type="term" value="P:DNA integration"/>
    <property type="evidence" value="ECO:0007669"/>
    <property type="project" value="InterPro"/>
</dbReference>
<dbReference type="EMBL" id="JARTCD010000131">
    <property type="protein sequence ID" value="KAJ8651912.1"/>
    <property type="molecule type" value="Genomic_DNA"/>
</dbReference>
<organism evidence="2 3">
    <name type="scientific">Lichtheimia ornata</name>
    <dbReference type="NCBI Taxonomy" id="688661"/>
    <lineage>
        <taxon>Eukaryota</taxon>
        <taxon>Fungi</taxon>
        <taxon>Fungi incertae sedis</taxon>
        <taxon>Mucoromycota</taxon>
        <taxon>Mucoromycotina</taxon>
        <taxon>Mucoromycetes</taxon>
        <taxon>Mucorales</taxon>
        <taxon>Lichtheimiaceae</taxon>
        <taxon>Lichtheimia</taxon>
    </lineage>
</organism>
<dbReference type="InterPro" id="IPR050951">
    <property type="entry name" value="Retrovirus_Pol_polyprotein"/>
</dbReference>
<proteinExistence type="predicted"/>
<evidence type="ECO:0000259" key="1">
    <source>
        <dbReference type="PROSITE" id="PS50994"/>
    </source>
</evidence>
<dbReference type="PANTHER" id="PTHR37984:SF15">
    <property type="entry name" value="INTEGRASE CATALYTIC DOMAIN-CONTAINING PROTEIN"/>
    <property type="match status" value="1"/>
</dbReference>
<name>A0AAD7UQW8_9FUNG</name>
<keyword evidence="3" id="KW-1185">Reference proteome</keyword>
<evidence type="ECO:0000313" key="2">
    <source>
        <dbReference type="EMBL" id="KAJ8651912.1"/>
    </source>
</evidence>
<evidence type="ECO:0000313" key="3">
    <source>
        <dbReference type="Proteomes" id="UP001234581"/>
    </source>
</evidence>
<accession>A0AAD7UQW8</accession>
<dbReference type="GO" id="GO:0003676">
    <property type="term" value="F:nucleic acid binding"/>
    <property type="evidence" value="ECO:0007669"/>
    <property type="project" value="InterPro"/>
</dbReference>
<reference evidence="2 3" key="1">
    <citation type="submission" date="2023-03" db="EMBL/GenBank/DDBJ databases">
        <title>Genome sequence of Lichtheimia ornata CBS 291.66.</title>
        <authorList>
            <person name="Mohabir J.T."/>
            <person name="Shea T.P."/>
            <person name="Kurbessoian T."/>
            <person name="Berby B."/>
            <person name="Fontaine J."/>
            <person name="Livny J."/>
            <person name="Gnirke A."/>
            <person name="Stajich J.E."/>
            <person name="Cuomo C.A."/>
        </authorList>
    </citation>
    <scope>NUCLEOTIDE SEQUENCE [LARGE SCALE GENOMIC DNA]</scope>
    <source>
        <strain evidence="2">CBS 291.66</strain>
    </source>
</reference>
<dbReference type="Pfam" id="PF00665">
    <property type="entry name" value="rve"/>
    <property type="match status" value="1"/>
</dbReference>
<dbReference type="InterPro" id="IPR001584">
    <property type="entry name" value="Integrase_cat-core"/>
</dbReference>
<dbReference type="InterPro" id="IPR012337">
    <property type="entry name" value="RNaseH-like_sf"/>
</dbReference>
<dbReference type="SUPFAM" id="SSF53098">
    <property type="entry name" value="Ribonuclease H-like"/>
    <property type="match status" value="1"/>
</dbReference>
<protein>
    <recommendedName>
        <fullName evidence="1">Integrase catalytic domain-containing protein</fullName>
    </recommendedName>
</protein>
<dbReference type="Gene3D" id="3.30.420.10">
    <property type="entry name" value="Ribonuclease H-like superfamily/Ribonuclease H"/>
    <property type="match status" value="1"/>
</dbReference>
<dbReference type="AlphaFoldDB" id="A0AAD7UQW8"/>